<proteinExistence type="predicted"/>
<keyword evidence="4" id="KW-0808">Transferase</keyword>
<reference evidence="4 5" key="1">
    <citation type="submission" date="2018-06" db="EMBL/GenBank/DDBJ databases">
        <authorList>
            <consortium name="Pathogen Informatics"/>
            <person name="Doyle S."/>
        </authorList>
    </citation>
    <scope>NUCLEOTIDE SEQUENCE [LARGE SCALE GENOMIC DNA]</scope>
    <source>
        <strain evidence="4 5">NCTC10038</strain>
    </source>
</reference>
<organism evidence="4 5">
    <name type="scientific">Pseudomonas fluorescens</name>
    <dbReference type="NCBI Taxonomy" id="294"/>
    <lineage>
        <taxon>Bacteria</taxon>
        <taxon>Pseudomonadati</taxon>
        <taxon>Pseudomonadota</taxon>
        <taxon>Gammaproteobacteria</taxon>
        <taxon>Pseudomonadales</taxon>
        <taxon>Pseudomonadaceae</taxon>
        <taxon>Pseudomonas</taxon>
    </lineage>
</organism>
<sequence length="240" mass="26432">MAEDHSAYRALLGWFLEKLGVGHELVGHGGEGLAAIARRRFDLVISDCHMPFMDGYALARAIRLHEQQNGHRRVPIIALTATLLPYDAQRCRDAGMDAWLLKPLTFEQLRDVLVYWLAGPPDEVSPATPGASTALPTRADMIRTFGSAEVVEQMLGRLLLEARKDCAGLAHARITGHTQVTLELLHRLLGSLAFLGCDDLEAQGGLLIQQVRAHGAGVNRDRLEAFEADIERYFAYLSAL</sequence>
<dbReference type="EC" id="2.7.13.3" evidence="4"/>
<evidence type="ECO:0000256" key="1">
    <source>
        <dbReference type="ARBA" id="ARBA00022553"/>
    </source>
</evidence>
<evidence type="ECO:0000313" key="4">
    <source>
        <dbReference type="EMBL" id="SQF89821.1"/>
    </source>
</evidence>
<dbReference type="Pfam" id="PF00072">
    <property type="entry name" value="Response_reg"/>
    <property type="match status" value="1"/>
</dbReference>
<dbReference type="PANTHER" id="PTHR45339">
    <property type="entry name" value="HYBRID SIGNAL TRANSDUCTION HISTIDINE KINASE J"/>
    <property type="match status" value="1"/>
</dbReference>
<dbReference type="GeneID" id="61637198"/>
<dbReference type="AlphaFoldDB" id="A0A8B4I346"/>
<dbReference type="GO" id="GO:0004673">
    <property type="term" value="F:protein histidine kinase activity"/>
    <property type="evidence" value="ECO:0007669"/>
    <property type="project" value="UniProtKB-EC"/>
</dbReference>
<dbReference type="InterPro" id="IPR036641">
    <property type="entry name" value="HPT_dom_sf"/>
</dbReference>
<dbReference type="GO" id="GO:0005524">
    <property type="term" value="F:ATP binding"/>
    <property type="evidence" value="ECO:0007669"/>
    <property type="project" value="UniProtKB-KW"/>
</dbReference>
<evidence type="ECO:0000256" key="2">
    <source>
        <dbReference type="PROSITE-ProRule" id="PRU00169"/>
    </source>
</evidence>
<dbReference type="GO" id="GO:0005886">
    <property type="term" value="C:plasma membrane"/>
    <property type="evidence" value="ECO:0007669"/>
    <property type="project" value="UniProtKB-SubCell"/>
</dbReference>
<dbReference type="RefSeq" id="WP_232005372.1">
    <property type="nucleotide sequence ID" value="NZ_CBCRXZ010000003.1"/>
</dbReference>
<dbReference type="SUPFAM" id="SSF52172">
    <property type="entry name" value="CheY-like"/>
    <property type="match status" value="1"/>
</dbReference>
<dbReference type="EMBL" id="LS483372">
    <property type="protein sequence ID" value="SQF89821.1"/>
    <property type="molecule type" value="Genomic_DNA"/>
</dbReference>
<dbReference type="CDD" id="cd17546">
    <property type="entry name" value="REC_hyHK_CKI1_RcsC-like"/>
    <property type="match status" value="1"/>
</dbReference>
<dbReference type="GO" id="GO:0000160">
    <property type="term" value="P:phosphorelay signal transduction system"/>
    <property type="evidence" value="ECO:0007669"/>
    <property type="project" value="InterPro"/>
</dbReference>
<accession>A0A8B4I346</accession>
<dbReference type="SUPFAM" id="SSF47226">
    <property type="entry name" value="Histidine-containing phosphotransfer domain, HPT domain"/>
    <property type="match status" value="1"/>
</dbReference>
<dbReference type="SMART" id="SM00448">
    <property type="entry name" value="REC"/>
    <property type="match status" value="1"/>
</dbReference>
<gene>
    <name evidence="4" type="primary">rpfC_1</name>
    <name evidence="4" type="ORF">NCTC10038_01210</name>
</gene>
<dbReference type="InterPro" id="IPR011006">
    <property type="entry name" value="CheY-like_superfamily"/>
</dbReference>
<evidence type="ECO:0000259" key="3">
    <source>
        <dbReference type="PROSITE" id="PS50110"/>
    </source>
</evidence>
<dbReference type="PROSITE" id="PS50110">
    <property type="entry name" value="RESPONSE_REGULATORY"/>
    <property type="match status" value="1"/>
</dbReference>
<dbReference type="InterPro" id="IPR001789">
    <property type="entry name" value="Sig_transdc_resp-reg_receiver"/>
</dbReference>
<dbReference type="Proteomes" id="UP000248640">
    <property type="component" value="Chromosome 1"/>
</dbReference>
<name>A0A8B4I346_PSEFL</name>
<dbReference type="PANTHER" id="PTHR45339:SF5">
    <property type="entry name" value="HISTIDINE KINASE"/>
    <property type="match status" value="1"/>
</dbReference>
<feature type="domain" description="Response regulatory" evidence="3">
    <location>
        <begin position="1"/>
        <end position="117"/>
    </location>
</feature>
<evidence type="ECO:0000313" key="5">
    <source>
        <dbReference type="Proteomes" id="UP000248640"/>
    </source>
</evidence>
<feature type="modified residue" description="4-aspartylphosphate" evidence="2">
    <location>
        <position position="47"/>
    </location>
</feature>
<dbReference type="Gene3D" id="3.40.50.2300">
    <property type="match status" value="1"/>
</dbReference>
<keyword evidence="1 2" id="KW-0597">Phosphoprotein</keyword>
<protein>
    <submittedName>
        <fullName evidence="4">Response regulator</fullName>
        <ecNumber evidence="4">2.7.13.3</ecNumber>
    </submittedName>
</protein>